<dbReference type="PROSITE" id="PS51078">
    <property type="entry name" value="ICLR_ED"/>
    <property type="match status" value="1"/>
</dbReference>
<dbReference type="Gene3D" id="1.10.10.10">
    <property type="entry name" value="Winged helix-like DNA-binding domain superfamily/Winged helix DNA-binding domain"/>
    <property type="match status" value="1"/>
</dbReference>
<dbReference type="InterPro" id="IPR036390">
    <property type="entry name" value="WH_DNA-bd_sf"/>
</dbReference>
<comment type="caution">
    <text evidence="6">The sequence shown here is derived from an EMBL/GenBank/DDBJ whole genome shotgun (WGS) entry which is preliminary data.</text>
</comment>
<evidence type="ECO:0000313" key="7">
    <source>
        <dbReference type="Proteomes" id="UP000823615"/>
    </source>
</evidence>
<dbReference type="Pfam" id="PF01614">
    <property type="entry name" value="IclR_C"/>
    <property type="match status" value="1"/>
</dbReference>
<dbReference type="PROSITE" id="PS51077">
    <property type="entry name" value="HTH_ICLR"/>
    <property type="match status" value="1"/>
</dbReference>
<proteinExistence type="predicted"/>
<keyword evidence="2" id="KW-0238">DNA-binding</keyword>
<dbReference type="SMART" id="SM00346">
    <property type="entry name" value="HTH_ICLR"/>
    <property type="match status" value="1"/>
</dbReference>
<feature type="domain" description="IclR-ED" evidence="5">
    <location>
        <begin position="72"/>
        <end position="255"/>
    </location>
</feature>
<gene>
    <name evidence="6" type="ORF">IAA97_00100</name>
</gene>
<keyword evidence="3" id="KW-0804">Transcription</keyword>
<keyword evidence="1" id="KW-0805">Transcription regulation</keyword>
<evidence type="ECO:0000256" key="2">
    <source>
        <dbReference type="ARBA" id="ARBA00023125"/>
    </source>
</evidence>
<dbReference type="Gene3D" id="3.30.450.40">
    <property type="match status" value="1"/>
</dbReference>
<dbReference type="GO" id="GO:0003677">
    <property type="term" value="F:DNA binding"/>
    <property type="evidence" value="ECO:0007669"/>
    <property type="project" value="UniProtKB-KW"/>
</dbReference>
<dbReference type="InterPro" id="IPR050707">
    <property type="entry name" value="HTH_MetabolicPath_Reg"/>
</dbReference>
<evidence type="ECO:0000256" key="1">
    <source>
        <dbReference type="ARBA" id="ARBA00023015"/>
    </source>
</evidence>
<evidence type="ECO:0000256" key="3">
    <source>
        <dbReference type="ARBA" id="ARBA00023163"/>
    </source>
</evidence>
<evidence type="ECO:0000259" key="5">
    <source>
        <dbReference type="PROSITE" id="PS51078"/>
    </source>
</evidence>
<evidence type="ECO:0000259" key="4">
    <source>
        <dbReference type="PROSITE" id="PS51077"/>
    </source>
</evidence>
<dbReference type="InterPro" id="IPR005471">
    <property type="entry name" value="Tscrpt_reg_IclR_N"/>
</dbReference>
<dbReference type="InterPro" id="IPR014757">
    <property type="entry name" value="Tscrpt_reg_IclR_C"/>
</dbReference>
<accession>A0A9D9DXD5</accession>
<dbReference type="GO" id="GO:0003700">
    <property type="term" value="F:DNA-binding transcription factor activity"/>
    <property type="evidence" value="ECO:0007669"/>
    <property type="project" value="TreeGrafter"/>
</dbReference>
<dbReference type="Proteomes" id="UP000823615">
    <property type="component" value="Unassembled WGS sequence"/>
</dbReference>
<dbReference type="PANTHER" id="PTHR30136">
    <property type="entry name" value="HELIX-TURN-HELIX TRANSCRIPTIONAL REGULATOR, ICLR FAMILY"/>
    <property type="match status" value="1"/>
</dbReference>
<dbReference type="EMBL" id="JADIMT010000003">
    <property type="protein sequence ID" value="MBO8435371.1"/>
    <property type="molecule type" value="Genomic_DNA"/>
</dbReference>
<dbReference type="AlphaFoldDB" id="A0A9D9DXD5"/>
<evidence type="ECO:0000313" key="6">
    <source>
        <dbReference type="EMBL" id="MBO8435371.1"/>
    </source>
</evidence>
<dbReference type="GO" id="GO:0045892">
    <property type="term" value="P:negative regulation of DNA-templated transcription"/>
    <property type="evidence" value="ECO:0007669"/>
    <property type="project" value="TreeGrafter"/>
</dbReference>
<feature type="domain" description="HTH iclR-type" evidence="4">
    <location>
        <begin position="11"/>
        <end position="71"/>
    </location>
</feature>
<dbReference type="PANTHER" id="PTHR30136:SF35">
    <property type="entry name" value="HTH-TYPE TRANSCRIPTIONAL REGULATOR RV1719"/>
    <property type="match status" value="1"/>
</dbReference>
<sequence length="261" mass="29774">MEKAREDEKQMSAVVRTISILEALSEMESCNLENLSRKTDLPKATLLRFLSTLTALGYVYRDGADLYHLTLKMFSIGSRSLRHMDLINTAKPFAKHLCQELGETVHMGILEDDSAVYVLKEESIYPLRMYSRVGKVIPLYCTAIGKIFLADMSEKELQEYLDRNQLKPFTAKSIKTPQALRDELERTRQRGWAIDDEEHEENMLCIGAPIKDYSGKTIAAMSVSWPIFRFNNDSFQEITEEIKNTTAELSKVLGFLGSTEQ</sequence>
<dbReference type="SUPFAM" id="SSF55781">
    <property type="entry name" value="GAF domain-like"/>
    <property type="match status" value="1"/>
</dbReference>
<dbReference type="InterPro" id="IPR029016">
    <property type="entry name" value="GAF-like_dom_sf"/>
</dbReference>
<dbReference type="Pfam" id="PF09339">
    <property type="entry name" value="HTH_IclR"/>
    <property type="match status" value="1"/>
</dbReference>
<name>A0A9D9DXD5_9SPIO</name>
<protein>
    <submittedName>
        <fullName evidence="6">IclR family transcriptional regulator</fullName>
    </submittedName>
</protein>
<dbReference type="InterPro" id="IPR036388">
    <property type="entry name" value="WH-like_DNA-bd_sf"/>
</dbReference>
<reference evidence="6" key="2">
    <citation type="journal article" date="2021" name="PeerJ">
        <title>Extensive microbial diversity within the chicken gut microbiome revealed by metagenomics and culture.</title>
        <authorList>
            <person name="Gilroy R."/>
            <person name="Ravi A."/>
            <person name="Getino M."/>
            <person name="Pursley I."/>
            <person name="Horton D.L."/>
            <person name="Alikhan N.F."/>
            <person name="Baker D."/>
            <person name="Gharbi K."/>
            <person name="Hall N."/>
            <person name="Watson M."/>
            <person name="Adriaenssens E.M."/>
            <person name="Foster-Nyarko E."/>
            <person name="Jarju S."/>
            <person name="Secka A."/>
            <person name="Antonio M."/>
            <person name="Oren A."/>
            <person name="Chaudhuri R.R."/>
            <person name="La Ragione R."/>
            <person name="Hildebrand F."/>
            <person name="Pallen M.J."/>
        </authorList>
    </citation>
    <scope>NUCLEOTIDE SEQUENCE</scope>
    <source>
        <strain evidence="6">7293</strain>
    </source>
</reference>
<dbReference type="SUPFAM" id="SSF46785">
    <property type="entry name" value="Winged helix' DNA-binding domain"/>
    <property type="match status" value="1"/>
</dbReference>
<organism evidence="6 7">
    <name type="scientific">Candidatus Ornithospirochaeta stercoripullorum</name>
    <dbReference type="NCBI Taxonomy" id="2840899"/>
    <lineage>
        <taxon>Bacteria</taxon>
        <taxon>Pseudomonadati</taxon>
        <taxon>Spirochaetota</taxon>
        <taxon>Spirochaetia</taxon>
        <taxon>Spirochaetales</taxon>
        <taxon>Spirochaetaceae</taxon>
        <taxon>Spirochaetaceae incertae sedis</taxon>
        <taxon>Candidatus Ornithospirochaeta</taxon>
    </lineage>
</organism>
<reference evidence="6" key="1">
    <citation type="submission" date="2020-10" db="EMBL/GenBank/DDBJ databases">
        <authorList>
            <person name="Gilroy R."/>
        </authorList>
    </citation>
    <scope>NUCLEOTIDE SEQUENCE</scope>
    <source>
        <strain evidence="6">7293</strain>
    </source>
</reference>